<dbReference type="Gene3D" id="2.60.120.370">
    <property type="entry name" value="YhcH/YjgK/YiaL"/>
    <property type="match status" value="1"/>
</dbReference>
<evidence type="ECO:0000313" key="1">
    <source>
        <dbReference type="EMBL" id="OOS06541.1"/>
    </source>
</evidence>
<dbReference type="Proteomes" id="UP000190023">
    <property type="component" value="Unassembled WGS sequence"/>
</dbReference>
<reference evidence="1 2" key="1">
    <citation type="submission" date="2017-02" db="EMBL/GenBank/DDBJ databases">
        <title>Draft genome sequence of Haemophilus felis CCUG 31170 type strain.</title>
        <authorList>
            <person name="Engstrom-Jakobsson H."/>
            <person name="Salva-Serra F."/>
            <person name="Thorell K."/>
            <person name="Gonzales-Siles L."/>
            <person name="Karlsson R."/>
            <person name="Boulund F."/>
            <person name="Engstrand L."/>
            <person name="Kristiansson E."/>
            <person name="Moore E."/>
        </authorList>
    </citation>
    <scope>NUCLEOTIDE SEQUENCE [LARGE SCALE GENOMIC DNA]</scope>
    <source>
        <strain evidence="1 2">CCUG 31170</strain>
    </source>
</reference>
<dbReference type="STRING" id="123822.B0188_02085"/>
<evidence type="ECO:0000313" key="2">
    <source>
        <dbReference type="Proteomes" id="UP000190023"/>
    </source>
</evidence>
<gene>
    <name evidence="1" type="ORF">B0188_02085</name>
</gene>
<organism evidence="1 2">
    <name type="scientific">[Haemophilus] felis</name>
    <dbReference type="NCBI Taxonomy" id="123822"/>
    <lineage>
        <taxon>Bacteria</taxon>
        <taxon>Pseudomonadati</taxon>
        <taxon>Pseudomonadota</taxon>
        <taxon>Gammaproteobacteria</taxon>
        <taxon>Pasteurellales</taxon>
        <taxon>Pasteurellaceae</taxon>
    </lineage>
</organism>
<dbReference type="AlphaFoldDB" id="A0A1T0B9U8"/>
<dbReference type="InterPro" id="IPR037012">
    <property type="entry name" value="NanQ/TabA/YiaL_sf"/>
</dbReference>
<dbReference type="Pfam" id="PF04074">
    <property type="entry name" value="DUF386"/>
    <property type="match status" value="1"/>
</dbReference>
<dbReference type="EMBL" id="MUYB01000007">
    <property type="protein sequence ID" value="OOS06541.1"/>
    <property type="molecule type" value="Genomic_DNA"/>
</dbReference>
<name>A0A1T0B9U8_9PAST</name>
<dbReference type="InterPro" id="IPR049827">
    <property type="entry name" value="NanQ"/>
</dbReference>
<dbReference type="OrthoDB" id="6196468at2"/>
<dbReference type="InterPro" id="IPR004375">
    <property type="entry name" value="NanQ/TabA/YiaL"/>
</dbReference>
<protein>
    <recommendedName>
        <fullName evidence="3">YhcH/YjgK/YiaL family protein</fullName>
    </recommendedName>
</protein>
<proteinExistence type="predicted"/>
<dbReference type="PANTHER" id="PTHR34986:SF5">
    <property type="entry name" value="N-ACETYLNEURAMINATE ANOMERASE NANQ"/>
    <property type="match status" value="1"/>
</dbReference>
<accession>A0A1T0B9U8</accession>
<keyword evidence="2" id="KW-1185">Reference proteome</keyword>
<dbReference type="GO" id="GO:0005829">
    <property type="term" value="C:cytosol"/>
    <property type="evidence" value="ECO:0007669"/>
    <property type="project" value="TreeGrafter"/>
</dbReference>
<dbReference type="NCBIfam" id="NF040884">
    <property type="entry name" value="acetylneur_anom"/>
    <property type="match status" value="1"/>
</dbReference>
<evidence type="ECO:0008006" key="3">
    <source>
        <dbReference type="Google" id="ProtNLM"/>
    </source>
</evidence>
<dbReference type="PANTHER" id="PTHR34986">
    <property type="entry name" value="EVOLVED BETA-GALACTOSIDASE SUBUNIT BETA"/>
    <property type="match status" value="1"/>
</dbReference>
<dbReference type="SUPFAM" id="SSF51197">
    <property type="entry name" value="Clavaminate synthase-like"/>
    <property type="match status" value="1"/>
</dbReference>
<dbReference type="NCBIfam" id="TIGR00022">
    <property type="entry name" value="YhcH/YjgK/YiaL family protein"/>
    <property type="match status" value="1"/>
</dbReference>
<comment type="caution">
    <text evidence="1">The sequence shown here is derived from an EMBL/GenBank/DDBJ whole genome shotgun (WGS) entry which is preliminary data.</text>
</comment>
<sequence length="155" mass="17553">MILGDLTRNDFKLGLPKVILDVCEHLKTLDLAALENGRHDITDDIYMNVMAFDTVAPESKQAELHHQYVDVQVLISGKESIEYSVTYPDLTKYTSYNEQDDYQLTPDIDSKSTLTLRPKMFAVFLPYEPHKPGCNVNGQVVSLKKLVVKIPVNLI</sequence>